<dbReference type="OrthoDB" id="9778383at2"/>
<organism evidence="3 4">
    <name type="scientific">Brevibacillus fluminis</name>
    <dbReference type="NCBI Taxonomy" id="511487"/>
    <lineage>
        <taxon>Bacteria</taxon>
        <taxon>Bacillati</taxon>
        <taxon>Bacillota</taxon>
        <taxon>Bacilli</taxon>
        <taxon>Bacillales</taxon>
        <taxon>Paenibacillaceae</taxon>
        <taxon>Brevibacillus</taxon>
    </lineage>
</organism>
<dbReference type="PANTHER" id="PTHR43767">
    <property type="entry name" value="LONG-CHAIN-FATTY-ACID--COA LIGASE"/>
    <property type="match status" value="1"/>
</dbReference>
<evidence type="ECO:0000259" key="1">
    <source>
        <dbReference type="Pfam" id="PF00501"/>
    </source>
</evidence>
<dbReference type="EMBL" id="RHHQ01000027">
    <property type="protein sequence ID" value="RNB79744.1"/>
    <property type="molecule type" value="Genomic_DNA"/>
</dbReference>
<dbReference type="InterPro" id="IPR000873">
    <property type="entry name" value="AMP-dep_synth/lig_dom"/>
</dbReference>
<evidence type="ECO:0000259" key="2">
    <source>
        <dbReference type="Pfam" id="PF13193"/>
    </source>
</evidence>
<dbReference type="RefSeq" id="WP_122921321.1">
    <property type="nucleotide sequence ID" value="NZ_RHHQ01000027.1"/>
</dbReference>
<dbReference type="InterPro" id="IPR045851">
    <property type="entry name" value="AMP-bd_C_sf"/>
</dbReference>
<dbReference type="PANTHER" id="PTHR43767:SF1">
    <property type="entry name" value="NONRIBOSOMAL PEPTIDE SYNTHASE PES1 (EUROFUNG)-RELATED"/>
    <property type="match status" value="1"/>
</dbReference>
<feature type="domain" description="AMP-dependent synthetase/ligase" evidence="1">
    <location>
        <begin position="16"/>
        <end position="380"/>
    </location>
</feature>
<reference evidence="3 4" key="1">
    <citation type="submission" date="2018-10" db="EMBL/GenBank/DDBJ databases">
        <title>Phylogenomics of Brevibacillus.</title>
        <authorList>
            <person name="Dunlap C."/>
        </authorList>
    </citation>
    <scope>NUCLEOTIDE SEQUENCE [LARGE SCALE GENOMIC DNA]</scope>
    <source>
        <strain evidence="3 4">JCM 15716</strain>
    </source>
</reference>
<dbReference type="InterPro" id="IPR042099">
    <property type="entry name" value="ANL_N_sf"/>
</dbReference>
<proteinExistence type="predicted"/>
<keyword evidence="4" id="KW-1185">Reference proteome</keyword>
<dbReference type="Pfam" id="PF13193">
    <property type="entry name" value="AMP-binding_C"/>
    <property type="match status" value="1"/>
</dbReference>
<dbReference type="InterPro" id="IPR020845">
    <property type="entry name" value="AMP-binding_CS"/>
</dbReference>
<evidence type="ECO:0000313" key="4">
    <source>
        <dbReference type="Proteomes" id="UP000271031"/>
    </source>
</evidence>
<gene>
    <name evidence="3" type="ORF">EDM56_28440</name>
</gene>
<dbReference type="AlphaFoldDB" id="A0A3M8CVH6"/>
<dbReference type="SUPFAM" id="SSF56801">
    <property type="entry name" value="Acetyl-CoA synthetase-like"/>
    <property type="match status" value="1"/>
</dbReference>
<evidence type="ECO:0000313" key="3">
    <source>
        <dbReference type="EMBL" id="RNB79744.1"/>
    </source>
</evidence>
<dbReference type="GO" id="GO:0016878">
    <property type="term" value="F:acid-thiol ligase activity"/>
    <property type="evidence" value="ECO:0007669"/>
    <property type="project" value="UniProtKB-ARBA"/>
</dbReference>
<dbReference type="Pfam" id="PF00501">
    <property type="entry name" value="AMP-binding"/>
    <property type="match status" value="1"/>
</dbReference>
<sequence>MAVSQDVSTMNFRALLENAAQKWGDRYALIFDNTGEKITFKEMYEQTGKISSVFHHLGIQKNDKIGLMLPNIPKFPLTWLSIGSIGAVMVPINFTYQSYDAGYILDHSEARLVVTTSEKVDMLYNIRQENRLSYKIMTVDAPNDLGDYYFLDVMQSLSTYQFPKTPVFSDSVVNIQYTSGTTGRPKGCMLSHYYWMNIGIKASQASFFGLDENDILLTAQPYYYIDPQWNTIVSLVTGATLVVLERFRPSLFWEKVREYHVTFFYCLGSMPALLLKMPESEVERNHSVRFVGCSAIPPTLHHQLETRWGVKWFEIFGMTETGYDLTMTTEEHDQYIGTGALGRPAFGREARVVDDHDLSVDRGKVGELVIRGIGMMDGYYKNEEATKEVFRNGWFHTGDLVRVDENGMFYYVGRKKDMIRRGGENISAVEVEEAIMTHECVNLAACISVDDELRGEEVKVYIVSSEPVPDKDEYVQNIIQYCEQKLASFKIPRYWELKDSLPLTPSERIAKHVLKQEKEDLRMESYDRIDQMWRY</sequence>
<dbReference type="InterPro" id="IPR050237">
    <property type="entry name" value="ATP-dep_AMP-bd_enzyme"/>
</dbReference>
<dbReference type="Gene3D" id="3.30.300.30">
    <property type="match status" value="1"/>
</dbReference>
<protein>
    <submittedName>
        <fullName evidence="3">Acyl-CoA synthetase</fullName>
    </submittedName>
</protein>
<dbReference type="Gene3D" id="3.40.50.12780">
    <property type="entry name" value="N-terminal domain of ligase-like"/>
    <property type="match status" value="1"/>
</dbReference>
<name>A0A3M8CVH6_9BACL</name>
<dbReference type="InterPro" id="IPR025110">
    <property type="entry name" value="AMP-bd_C"/>
</dbReference>
<dbReference type="PROSITE" id="PS00455">
    <property type="entry name" value="AMP_BINDING"/>
    <property type="match status" value="1"/>
</dbReference>
<feature type="domain" description="AMP-binding enzyme C-terminal" evidence="2">
    <location>
        <begin position="430"/>
        <end position="506"/>
    </location>
</feature>
<accession>A0A3M8CVH6</accession>
<dbReference type="Proteomes" id="UP000271031">
    <property type="component" value="Unassembled WGS sequence"/>
</dbReference>
<comment type="caution">
    <text evidence="3">The sequence shown here is derived from an EMBL/GenBank/DDBJ whole genome shotgun (WGS) entry which is preliminary data.</text>
</comment>